<dbReference type="PANTHER" id="PTHR37534">
    <property type="entry name" value="TRANSCRIPTIONAL ACTIVATOR PROTEIN UGA3"/>
    <property type="match status" value="1"/>
</dbReference>
<accession>A0A8H3H8I0</accession>
<dbReference type="EMBL" id="CAJMWX010001418">
    <property type="protein sequence ID" value="CAE6487809.1"/>
    <property type="molecule type" value="Genomic_DNA"/>
</dbReference>
<gene>
    <name evidence="4" type="ORF">RDB_LOCUS134560</name>
</gene>
<evidence type="ECO:0000313" key="5">
    <source>
        <dbReference type="Proteomes" id="UP000663888"/>
    </source>
</evidence>
<dbReference type="SMART" id="SM00066">
    <property type="entry name" value="GAL4"/>
    <property type="match status" value="1"/>
</dbReference>
<dbReference type="InterPro" id="IPR001138">
    <property type="entry name" value="Zn2Cys6_DnaBD"/>
</dbReference>
<sequence length="589" mass="66355">MSYRLPPGPVGTSCLTCKRRHKKCDRGKPACDRCLKGGYECLGYDHNKSAEDTRTAGDDEFLPPEPPRAIHSIAFPLTSPTTSSSTNSVESPRVYDEPLIPNDTLAALGIYDSHAGIRDLVSPNLTRTPQHIFNTLAHRGTDVAIPDEPPPTRPETYVPETTLFLSPDITSTVVSQQPISPSDPLLFALASQIPQNVPLSPELSGIIEYVISRVDRILDATYFRPQGRQIANFRADIVWRLSTCDFARQGLVIYAKIRDSILDGTDSSNGGSFIRWIHGHEQVLSTSLDRSLTLYEHQERHHDVLEMFYVKVAIYNATATYKLMCRLAPTFFQAVYSDPVLWPAEHNPALVSIAYLLACARYGPVGYMLMDVMASMAYGVPHIVTYDVDTELFHTEPHPAEWMNCFPGEFLLMLARINIYRDQGLLAADWQDIERQLVTWEARPKYKPEGLDSGKSVAWLALQETWRQTLLIYLYLALCGVRTDDPRIQCSLRQIFQIIGTIKRQNLPLANVHLFAQYLIAGICSRTEKQRKLVRERLGSVAESRLWVFHGPDMIPVLDHLWLGAGIGGQSITWNDYIHSRHVMLPLSI</sequence>
<dbReference type="Pfam" id="PF00172">
    <property type="entry name" value="Zn_clus"/>
    <property type="match status" value="1"/>
</dbReference>
<dbReference type="GO" id="GO:0005634">
    <property type="term" value="C:nucleus"/>
    <property type="evidence" value="ECO:0007669"/>
    <property type="project" value="UniProtKB-SubCell"/>
</dbReference>
<evidence type="ECO:0000256" key="2">
    <source>
        <dbReference type="ARBA" id="ARBA00023242"/>
    </source>
</evidence>
<proteinExistence type="predicted"/>
<dbReference type="GO" id="GO:0000981">
    <property type="term" value="F:DNA-binding transcription factor activity, RNA polymerase II-specific"/>
    <property type="evidence" value="ECO:0007669"/>
    <property type="project" value="InterPro"/>
</dbReference>
<dbReference type="Pfam" id="PF11951">
    <property type="entry name" value="Fungal_trans_2"/>
    <property type="match status" value="1"/>
</dbReference>
<organism evidence="4 5">
    <name type="scientific">Rhizoctonia solani</name>
    <dbReference type="NCBI Taxonomy" id="456999"/>
    <lineage>
        <taxon>Eukaryota</taxon>
        <taxon>Fungi</taxon>
        <taxon>Dikarya</taxon>
        <taxon>Basidiomycota</taxon>
        <taxon>Agaricomycotina</taxon>
        <taxon>Agaricomycetes</taxon>
        <taxon>Cantharellales</taxon>
        <taxon>Ceratobasidiaceae</taxon>
        <taxon>Rhizoctonia</taxon>
    </lineage>
</organism>
<evidence type="ECO:0000313" key="4">
    <source>
        <dbReference type="EMBL" id="CAE6487809.1"/>
    </source>
</evidence>
<dbReference type="GO" id="GO:0008270">
    <property type="term" value="F:zinc ion binding"/>
    <property type="evidence" value="ECO:0007669"/>
    <property type="project" value="InterPro"/>
</dbReference>
<dbReference type="InterPro" id="IPR021858">
    <property type="entry name" value="Fun_TF"/>
</dbReference>
<feature type="domain" description="Zn(2)-C6 fungal-type" evidence="3">
    <location>
        <begin position="13"/>
        <end position="41"/>
    </location>
</feature>
<dbReference type="Gene3D" id="4.10.240.10">
    <property type="entry name" value="Zn(2)-C6 fungal-type DNA-binding domain"/>
    <property type="match status" value="1"/>
</dbReference>
<name>A0A8H3H8I0_9AGAM</name>
<evidence type="ECO:0000259" key="3">
    <source>
        <dbReference type="PROSITE" id="PS50048"/>
    </source>
</evidence>
<comment type="caution">
    <text evidence="4">The sequence shown here is derived from an EMBL/GenBank/DDBJ whole genome shotgun (WGS) entry which is preliminary data.</text>
</comment>
<dbReference type="PROSITE" id="PS50048">
    <property type="entry name" value="ZN2_CY6_FUNGAL_2"/>
    <property type="match status" value="1"/>
</dbReference>
<protein>
    <recommendedName>
        <fullName evidence="3">Zn(2)-C6 fungal-type domain-containing protein</fullName>
    </recommendedName>
</protein>
<dbReference type="PANTHER" id="PTHR37534:SF46">
    <property type="entry name" value="ZN(II)2CYS6 TRANSCRIPTION FACTOR (EUROFUNG)"/>
    <property type="match status" value="1"/>
</dbReference>
<reference evidence="4" key="1">
    <citation type="submission" date="2021-01" db="EMBL/GenBank/DDBJ databases">
        <authorList>
            <person name="Kaushik A."/>
        </authorList>
    </citation>
    <scope>NUCLEOTIDE SEQUENCE</scope>
    <source>
        <strain evidence="4">AG4-R118</strain>
    </source>
</reference>
<dbReference type="Proteomes" id="UP000663888">
    <property type="component" value="Unassembled WGS sequence"/>
</dbReference>
<dbReference type="SUPFAM" id="SSF57701">
    <property type="entry name" value="Zn2/Cys6 DNA-binding domain"/>
    <property type="match status" value="1"/>
</dbReference>
<dbReference type="CDD" id="cd00067">
    <property type="entry name" value="GAL4"/>
    <property type="match status" value="1"/>
</dbReference>
<dbReference type="PROSITE" id="PS00463">
    <property type="entry name" value="ZN2_CY6_FUNGAL_1"/>
    <property type="match status" value="1"/>
</dbReference>
<evidence type="ECO:0000256" key="1">
    <source>
        <dbReference type="ARBA" id="ARBA00004123"/>
    </source>
</evidence>
<keyword evidence="2" id="KW-0539">Nucleus</keyword>
<comment type="subcellular location">
    <subcellularLocation>
        <location evidence="1">Nucleus</location>
    </subcellularLocation>
</comment>
<dbReference type="InterPro" id="IPR036864">
    <property type="entry name" value="Zn2-C6_fun-type_DNA-bd_sf"/>
</dbReference>
<dbReference type="AlphaFoldDB" id="A0A8H3H8I0"/>